<dbReference type="PANTHER" id="PTHR10903">
    <property type="entry name" value="GTPASE, IMAP FAMILY MEMBER-RELATED"/>
    <property type="match status" value="1"/>
</dbReference>
<feature type="region of interest" description="Disordered" evidence="4">
    <location>
        <begin position="429"/>
        <end position="452"/>
    </location>
</feature>
<dbReference type="Pfam" id="PF04548">
    <property type="entry name" value="AIG1"/>
    <property type="match status" value="3"/>
</dbReference>
<feature type="domain" description="AIG1-type G" evidence="5">
    <location>
        <begin position="451"/>
        <end position="665"/>
    </location>
</feature>
<keyword evidence="3" id="KW-0342">GTP-binding</keyword>
<proteinExistence type="inferred from homology"/>
<gene>
    <name evidence="6" type="ORF">KC01_LOCUS41093</name>
</gene>
<reference evidence="6 7" key="1">
    <citation type="submission" date="2024-04" db="EMBL/GenBank/DDBJ databases">
        <authorList>
            <person name="Waldvogel A.-M."/>
            <person name="Schoenle A."/>
        </authorList>
    </citation>
    <scope>NUCLEOTIDE SEQUENCE [LARGE SCALE GENOMIC DNA]</scope>
</reference>
<evidence type="ECO:0000313" key="6">
    <source>
        <dbReference type="EMBL" id="CAL1615095.1"/>
    </source>
</evidence>
<evidence type="ECO:0000256" key="2">
    <source>
        <dbReference type="ARBA" id="ARBA00022741"/>
    </source>
</evidence>
<dbReference type="InterPro" id="IPR006703">
    <property type="entry name" value="G_AIG1"/>
</dbReference>
<feature type="domain" description="AIG1-type G" evidence="5">
    <location>
        <begin position="231"/>
        <end position="421"/>
    </location>
</feature>
<dbReference type="GO" id="GO:0005525">
    <property type="term" value="F:GTP binding"/>
    <property type="evidence" value="ECO:0007669"/>
    <property type="project" value="UniProtKB-KW"/>
</dbReference>
<dbReference type="InterPro" id="IPR045058">
    <property type="entry name" value="GIMA/IAN/Toc"/>
</dbReference>
<feature type="region of interest" description="Disordered" evidence="4">
    <location>
        <begin position="619"/>
        <end position="638"/>
    </location>
</feature>
<feature type="region of interest" description="Disordered" evidence="4">
    <location>
        <begin position="1"/>
        <end position="20"/>
    </location>
</feature>
<dbReference type="InterPro" id="IPR027417">
    <property type="entry name" value="P-loop_NTPase"/>
</dbReference>
<protein>
    <recommendedName>
        <fullName evidence="5">AIG1-type G domain-containing protein</fullName>
    </recommendedName>
</protein>
<feature type="compositionally biased region" description="Basic and acidic residues" evidence="4">
    <location>
        <begin position="1"/>
        <end position="16"/>
    </location>
</feature>
<accession>A0AAV2MP91</accession>
<evidence type="ECO:0000256" key="3">
    <source>
        <dbReference type="ARBA" id="ARBA00023134"/>
    </source>
</evidence>
<dbReference type="SUPFAM" id="SSF52540">
    <property type="entry name" value="P-loop containing nucleoside triphosphate hydrolases"/>
    <property type="match status" value="2"/>
</dbReference>
<comment type="similarity">
    <text evidence="1">Belongs to the TRAFAC class TrmE-Era-EngA-EngB-Septin-like GTPase superfamily. AIG1/Toc34/Toc159-like paraseptin GTPase family. IAN subfamily.</text>
</comment>
<dbReference type="AlphaFoldDB" id="A0AAV2MP91"/>
<keyword evidence="2" id="KW-0547">Nucleotide-binding</keyword>
<dbReference type="Gene3D" id="3.40.50.300">
    <property type="entry name" value="P-loop containing nucleotide triphosphate hydrolases"/>
    <property type="match status" value="4"/>
</dbReference>
<organism evidence="6 7">
    <name type="scientific">Knipowitschia caucasica</name>
    <name type="common">Caucasian dwarf goby</name>
    <name type="synonym">Pomatoschistus caucasicus</name>
    <dbReference type="NCBI Taxonomy" id="637954"/>
    <lineage>
        <taxon>Eukaryota</taxon>
        <taxon>Metazoa</taxon>
        <taxon>Chordata</taxon>
        <taxon>Craniata</taxon>
        <taxon>Vertebrata</taxon>
        <taxon>Euteleostomi</taxon>
        <taxon>Actinopterygii</taxon>
        <taxon>Neopterygii</taxon>
        <taxon>Teleostei</taxon>
        <taxon>Neoteleostei</taxon>
        <taxon>Acanthomorphata</taxon>
        <taxon>Gobiaria</taxon>
        <taxon>Gobiiformes</taxon>
        <taxon>Gobioidei</taxon>
        <taxon>Gobiidae</taxon>
        <taxon>Gobiinae</taxon>
        <taxon>Knipowitschia</taxon>
    </lineage>
</organism>
<dbReference type="PANTHER" id="PTHR10903:SF188">
    <property type="entry name" value="GTPASE IMAP FAMILY MEMBER 2-LIKE-RELATED"/>
    <property type="match status" value="1"/>
</dbReference>
<evidence type="ECO:0000259" key="5">
    <source>
        <dbReference type="PROSITE" id="PS51720"/>
    </source>
</evidence>
<evidence type="ECO:0000313" key="7">
    <source>
        <dbReference type="Proteomes" id="UP001497482"/>
    </source>
</evidence>
<evidence type="ECO:0000256" key="4">
    <source>
        <dbReference type="SAM" id="MobiDB-lite"/>
    </source>
</evidence>
<name>A0AAV2MP91_KNICA</name>
<keyword evidence="7" id="KW-1185">Reference proteome</keyword>
<dbReference type="PROSITE" id="PS51720">
    <property type="entry name" value="G_AIG1"/>
    <property type="match status" value="2"/>
</dbReference>
<dbReference type="Proteomes" id="UP001497482">
    <property type="component" value="Chromosome 9"/>
</dbReference>
<sequence length="665" mass="75290">MATWADKDVHPKRDRSGSYGVLPPNLSELRVVLLGNSWSLKASVGNLLLDQTQFSLFTKQHNCVKGSGTFQSKALTVVNSPDRLLTTSPEELIQFIDQMKDESSPGPHVFLLVLEPDDFTKQHKSRLESVLQSFSDKAFHRSLLLMSRPQTQTPGSTDRHMRDPGIKDMIHRCRFRYLWVDHTELYVTDLSLRDFRRKELFTRISEILKVNSDVKPEPSEEEDPGLTFSTKPSLNLVLCGRTGAEKSSAAESILGRAELPAASRPGQCEKHQAEVCGRWVTLVELPPLSGKPLDTVMQQCHLCLSLCAPEGVHAFILVLPLGPLTDEDKDEMKRLQDTLSSRVLSFSMIVFTVDSDLTPDVEEFMKEHREIQDFCESFGGGYCLFNIRDQQHVPELLKSVETLRNKNKPHSFTTETLIQVQMEKISLLQKEQQNATTKAAHRRGPGDEQSPDSLRIAIIGRTGTGKSSSGNTILGPDMFEARPSQMSVTQVCQMAEARVDGRRVVVVDTPGLFDTSLSHDEERLKCVSLLAPGPHVFLLVLPIGRLTEEEKTTLDLIRKGFHVFDNNEKKDPTQVKELMMKIDNMMQQNRGSCYTNDMLLKAEMGIKEDIKRIMEEKEEKIRRERPAMDRKSQRNQRKIEKLQEQTAAALHMSAYEETHRIISKM</sequence>
<dbReference type="EMBL" id="OZ035831">
    <property type="protein sequence ID" value="CAL1615095.1"/>
    <property type="molecule type" value="Genomic_DNA"/>
</dbReference>
<evidence type="ECO:0000256" key="1">
    <source>
        <dbReference type="ARBA" id="ARBA00008535"/>
    </source>
</evidence>